<evidence type="ECO:0000313" key="2">
    <source>
        <dbReference type="EMBL" id="PJC24060.1"/>
    </source>
</evidence>
<dbReference type="AlphaFoldDB" id="A0A2M8EMU2"/>
<organism evidence="2 3">
    <name type="scientific">candidate division WWE3 bacterium CG_4_9_14_0_2_um_filter_35_11</name>
    <dbReference type="NCBI Taxonomy" id="1975077"/>
    <lineage>
        <taxon>Bacteria</taxon>
        <taxon>Katanobacteria</taxon>
    </lineage>
</organism>
<comment type="caution">
    <text evidence="2">The sequence shown here is derived from an EMBL/GenBank/DDBJ whole genome shotgun (WGS) entry which is preliminary data.</text>
</comment>
<protein>
    <submittedName>
        <fullName evidence="2">Uncharacterized protein</fullName>
    </submittedName>
</protein>
<feature type="transmembrane region" description="Helical" evidence="1">
    <location>
        <begin position="6"/>
        <end position="25"/>
    </location>
</feature>
<reference evidence="3" key="1">
    <citation type="submission" date="2017-09" db="EMBL/GenBank/DDBJ databases">
        <title>Depth-based differentiation of microbial function through sediment-hosted aquifers and enrichment of novel symbionts in the deep terrestrial subsurface.</title>
        <authorList>
            <person name="Probst A.J."/>
            <person name="Ladd B."/>
            <person name="Jarett J.K."/>
            <person name="Geller-Mcgrath D.E."/>
            <person name="Sieber C.M.K."/>
            <person name="Emerson J.B."/>
            <person name="Anantharaman K."/>
            <person name="Thomas B.C."/>
            <person name="Malmstrom R."/>
            <person name="Stieglmeier M."/>
            <person name="Klingl A."/>
            <person name="Woyke T."/>
            <person name="Ryan C.M."/>
            <person name="Banfield J.F."/>
        </authorList>
    </citation>
    <scope>NUCLEOTIDE SEQUENCE [LARGE SCALE GENOMIC DNA]</scope>
</reference>
<keyword evidence="1" id="KW-1133">Transmembrane helix</keyword>
<dbReference type="SUPFAM" id="SSF69304">
    <property type="entry name" value="Tricorn protease N-terminal domain"/>
    <property type="match status" value="1"/>
</dbReference>
<name>A0A2M8EMU2_UNCKA</name>
<sequence length="203" mass="23113">MKHFIIYAILSVFIIFLSVSFYFAIEEYVVDREFGKCYVSIQSLKKDLLEVESDAVSPKEMVLLSTDKVSLNMDVTRIEIDNIPTPTYMPGLYKDGEETVSITYFGQETNGYKVSPSGKHVGFYYDNGAKTGYHGDIALGIMDVETRKVNTIYEGGFKTSNWEWAGDEHVVVQYGCGTYCMYAYKINIKNGKVESEYFVYPKL</sequence>
<keyword evidence="1" id="KW-0472">Membrane</keyword>
<keyword evidence="1" id="KW-0812">Transmembrane</keyword>
<gene>
    <name evidence="2" type="ORF">CO058_00320</name>
</gene>
<dbReference type="Proteomes" id="UP000229756">
    <property type="component" value="Unassembled WGS sequence"/>
</dbReference>
<accession>A0A2M8EMU2</accession>
<dbReference type="EMBL" id="PFSJ01000003">
    <property type="protein sequence ID" value="PJC24060.1"/>
    <property type="molecule type" value="Genomic_DNA"/>
</dbReference>
<evidence type="ECO:0000313" key="3">
    <source>
        <dbReference type="Proteomes" id="UP000229756"/>
    </source>
</evidence>
<proteinExistence type="predicted"/>
<evidence type="ECO:0000256" key="1">
    <source>
        <dbReference type="SAM" id="Phobius"/>
    </source>
</evidence>